<keyword evidence="2" id="KW-1185">Reference proteome</keyword>
<proteinExistence type="predicted"/>
<organism evidence="1">
    <name type="scientific">Rosellinia necatrix</name>
    <name type="common">White root-rot fungus</name>
    <dbReference type="NCBI Taxonomy" id="77044"/>
    <lineage>
        <taxon>Eukaryota</taxon>
        <taxon>Fungi</taxon>
        <taxon>Dikarya</taxon>
        <taxon>Ascomycota</taxon>
        <taxon>Pezizomycotina</taxon>
        <taxon>Sordariomycetes</taxon>
        <taxon>Xylariomycetidae</taxon>
        <taxon>Xylariales</taxon>
        <taxon>Xylariaceae</taxon>
        <taxon>Rosellinia</taxon>
    </lineage>
</organism>
<accession>A0A1S8AA03</accession>
<evidence type="ECO:0000313" key="1">
    <source>
        <dbReference type="EMBL" id="GAW26936.1"/>
    </source>
</evidence>
<dbReference type="Proteomes" id="UP000054516">
    <property type="component" value="Unassembled WGS sequence"/>
</dbReference>
<sequence length="59" mass="6689">MPSTPLSAPFAYRVREHQYAGGGQRLAQALMDQHKINLAETFKIETDQRLVAATARVFW</sequence>
<dbReference type="EMBL" id="DF977502">
    <property type="protein sequence ID" value="GAW26936.1"/>
    <property type="molecule type" value="Genomic_DNA"/>
</dbReference>
<evidence type="ECO:0000313" key="2">
    <source>
        <dbReference type="Proteomes" id="UP000054516"/>
    </source>
</evidence>
<reference evidence="1" key="1">
    <citation type="submission" date="2016-03" db="EMBL/GenBank/DDBJ databases">
        <title>Draft genome sequence of Rosellinia necatrix.</title>
        <authorList>
            <person name="Kanematsu S."/>
        </authorList>
    </citation>
    <scope>NUCLEOTIDE SEQUENCE [LARGE SCALE GENOMIC DNA]</scope>
    <source>
        <strain evidence="1">W97</strain>
    </source>
</reference>
<name>A0A1S8AA03_ROSNE</name>
<protein>
    <submittedName>
        <fullName evidence="1">Uncharacterized protein</fullName>
    </submittedName>
</protein>
<gene>
    <name evidence="1" type="ORF">SAMD00023353_5700580</name>
</gene>
<dbReference type="AlphaFoldDB" id="A0A1S8AA03"/>